<dbReference type="SUPFAM" id="SSF111369">
    <property type="entry name" value="HlyD-like secretion proteins"/>
    <property type="match status" value="1"/>
</dbReference>
<dbReference type="EMBL" id="JAKOGG010000002">
    <property type="protein sequence ID" value="MCS4555567.1"/>
    <property type="molecule type" value="Genomic_DNA"/>
</dbReference>
<keyword evidence="6" id="KW-1185">Reference proteome</keyword>
<dbReference type="Gene3D" id="2.40.30.170">
    <property type="match status" value="1"/>
</dbReference>
<comment type="caution">
    <text evidence="5">The sequence shown here is derived from an EMBL/GenBank/DDBJ whole genome shotgun (WGS) entry which is preliminary data.</text>
</comment>
<feature type="domain" description="CzcB-like C-terminal circularly permuted SH3-like" evidence="4">
    <location>
        <begin position="280"/>
        <end position="332"/>
    </location>
</feature>
<evidence type="ECO:0000313" key="6">
    <source>
        <dbReference type="Proteomes" id="UP001201549"/>
    </source>
</evidence>
<dbReference type="Pfam" id="PF25975">
    <property type="entry name" value="CzcB_C"/>
    <property type="match status" value="1"/>
</dbReference>
<dbReference type="InterPro" id="IPR006143">
    <property type="entry name" value="RND_pump_MFP"/>
</dbReference>
<dbReference type="InterPro" id="IPR058649">
    <property type="entry name" value="CzcB_C"/>
</dbReference>
<dbReference type="InterPro" id="IPR058624">
    <property type="entry name" value="MdtA-like_HH"/>
</dbReference>
<evidence type="ECO:0000259" key="3">
    <source>
        <dbReference type="Pfam" id="PF25917"/>
    </source>
</evidence>
<comment type="similarity">
    <text evidence="1">Belongs to the membrane fusion protein (MFP) (TC 8.A.1) family.</text>
</comment>
<dbReference type="Gene3D" id="2.40.50.100">
    <property type="match status" value="1"/>
</dbReference>
<evidence type="ECO:0000259" key="2">
    <source>
        <dbReference type="Pfam" id="PF25876"/>
    </source>
</evidence>
<protein>
    <submittedName>
        <fullName evidence="5">Efflux RND transporter periplasmic adaptor subunit</fullName>
    </submittedName>
</protein>
<dbReference type="Proteomes" id="UP001201549">
    <property type="component" value="Unassembled WGS sequence"/>
</dbReference>
<evidence type="ECO:0000256" key="1">
    <source>
        <dbReference type="ARBA" id="ARBA00009477"/>
    </source>
</evidence>
<dbReference type="NCBIfam" id="TIGR01730">
    <property type="entry name" value="RND_mfp"/>
    <property type="match status" value="1"/>
</dbReference>
<dbReference type="InterPro" id="IPR058625">
    <property type="entry name" value="MdtA-like_BSH"/>
</dbReference>
<dbReference type="Pfam" id="PF25917">
    <property type="entry name" value="BSH_RND"/>
    <property type="match status" value="1"/>
</dbReference>
<dbReference type="PANTHER" id="PTHR30469">
    <property type="entry name" value="MULTIDRUG RESISTANCE PROTEIN MDTA"/>
    <property type="match status" value="1"/>
</dbReference>
<dbReference type="Gene3D" id="1.10.287.470">
    <property type="entry name" value="Helix hairpin bin"/>
    <property type="match status" value="1"/>
</dbReference>
<reference evidence="6" key="1">
    <citation type="submission" date="2023-07" db="EMBL/GenBank/DDBJ databases">
        <title>Shewanella mangrovi sp. nov., an acetaldehyde- degrading bacterium isolated from mangrove sediment.</title>
        <authorList>
            <person name="Liu Y."/>
        </authorList>
    </citation>
    <scope>NUCLEOTIDE SEQUENCE [LARGE SCALE GENOMIC DNA]</scope>
    <source>
        <strain evidence="6">C32</strain>
    </source>
</reference>
<proteinExistence type="inferred from homology"/>
<dbReference type="Pfam" id="PF25876">
    <property type="entry name" value="HH_MFP_RND"/>
    <property type="match status" value="1"/>
</dbReference>
<gene>
    <name evidence="5" type="ORF">L9G74_03895</name>
</gene>
<name>A0ABT2FGW0_9GAMM</name>
<evidence type="ECO:0000259" key="4">
    <source>
        <dbReference type="Pfam" id="PF25975"/>
    </source>
</evidence>
<organism evidence="5 6">
    <name type="scientific">Shewanella electrica</name>
    <dbReference type="NCBI Taxonomy" id="515560"/>
    <lineage>
        <taxon>Bacteria</taxon>
        <taxon>Pseudomonadati</taxon>
        <taxon>Pseudomonadota</taxon>
        <taxon>Gammaproteobacteria</taxon>
        <taxon>Alteromonadales</taxon>
        <taxon>Shewanellaceae</taxon>
        <taxon>Shewanella</taxon>
    </lineage>
</organism>
<feature type="domain" description="Multidrug resistance protein MdtA-like barrel-sandwich hybrid" evidence="3">
    <location>
        <begin position="55"/>
        <end position="190"/>
    </location>
</feature>
<evidence type="ECO:0000313" key="5">
    <source>
        <dbReference type="EMBL" id="MCS4555567.1"/>
    </source>
</evidence>
<dbReference type="PANTHER" id="PTHR30469:SF18">
    <property type="entry name" value="RESISTANCE-NODULATION-CELL DIVISION (RND) EFFLUX MEMBRANE FUSION PROTEIN-RELATED"/>
    <property type="match status" value="1"/>
</dbReference>
<feature type="domain" description="Multidrug resistance protein MdtA-like alpha-helical hairpin" evidence="2">
    <location>
        <begin position="95"/>
        <end position="164"/>
    </location>
</feature>
<sequence>MELPDMRQVLSLVLLAQLWTLPLPTTAAEITDLTVSQTSTPSYLVLDGTIEAVKAATVSAQTSGRIVKLNFDVNDLVPAGASLLEITSKEQGAELAAAEASYARAKALDVEAQQTLTRYQALFPQGAISKGAMDQAIANAKSTQQAASAALAQVTKARENLKYTVVAAPYAGVMTERHVEQGETVTIGQPLLSGYATDKMRVVMQVPQQYRQALVEAGSVQVTLADGREFSVNNAQIFGFSDRQSHAYKVRLPLPDNTPALLPGSWVKARFVVSQRPQLHIPTSALYSVNELTGVYLKVDDRYVLQQIRIGENSHDQVEVLAGLQNGDVIASNAYQVLLQRSGK</sequence>
<dbReference type="Gene3D" id="2.40.420.20">
    <property type="match status" value="1"/>
</dbReference>
<accession>A0ABT2FGW0</accession>